<name>A0A5J9T4P2_9POAL</name>
<organism evidence="2 3">
    <name type="scientific">Eragrostis curvula</name>
    <name type="common">weeping love grass</name>
    <dbReference type="NCBI Taxonomy" id="38414"/>
    <lineage>
        <taxon>Eukaryota</taxon>
        <taxon>Viridiplantae</taxon>
        <taxon>Streptophyta</taxon>
        <taxon>Embryophyta</taxon>
        <taxon>Tracheophyta</taxon>
        <taxon>Spermatophyta</taxon>
        <taxon>Magnoliopsida</taxon>
        <taxon>Liliopsida</taxon>
        <taxon>Poales</taxon>
        <taxon>Poaceae</taxon>
        <taxon>PACMAD clade</taxon>
        <taxon>Chloridoideae</taxon>
        <taxon>Eragrostideae</taxon>
        <taxon>Eragrostidinae</taxon>
        <taxon>Eragrostis</taxon>
    </lineage>
</organism>
<gene>
    <name evidence="2" type="ORF">EJB05_49509</name>
</gene>
<feature type="compositionally biased region" description="Basic residues" evidence="1">
    <location>
        <begin position="1"/>
        <end position="17"/>
    </location>
</feature>
<evidence type="ECO:0000313" key="2">
    <source>
        <dbReference type="EMBL" id="TVU06302.1"/>
    </source>
</evidence>
<dbReference type="Proteomes" id="UP000324897">
    <property type="component" value="Unassembled WGS sequence"/>
</dbReference>
<keyword evidence="3" id="KW-1185">Reference proteome</keyword>
<reference evidence="2 3" key="1">
    <citation type="journal article" date="2019" name="Sci. Rep.">
        <title>A high-quality genome of Eragrostis curvula grass provides insights into Poaceae evolution and supports new strategies to enhance forage quality.</title>
        <authorList>
            <person name="Carballo J."/>
            <person name="Santos B.A.C.M."/>
            <person name="Zappacosta D."/>
            <person name="Garbus I."/>
            <person name="Selva J.P."/>
            <person name="Gallo C.A."/>
            <person name="Diaz A."/>
            <person name="Albertini E."/>
            <person name="Caccamo M."/>
            <person name="Echenique V."/>
        </authorList>
    </citation>
    <scope>NUCLEOTIDE SEQUENCE [LARGE SCALE GENOMIC DNA]</scope>
    <source>
        <strain evidence="3">cv. Victoria</strain>
        <tissue evidence="2">Leaf</tissue>
    </source>
</reference>
<dbReference type="Gramene" id="TVU06302">
    <property type="protein sequence ID" value="TVU06302"/>
    <property type="gene ID" value="EJB05_49509"/>
</dbReference>
<evidence type="ECO:0000313" key="3">
    <source>
        <dbReference type="Proteomes" id="UP000324897"/>
    </source>
</evidence>
<feature type="region of interest" description="Disordered" evidence="1">
    <location>
        <begin position="1"/>
        <end position="25"/>
    </location>
</feature>
<sequence length="85" mass="9749">MQKAPPRLHHGKRKSKPFLRSQAAARHALDHVTHSNHRIVFSGLNFKTKGNEHPSSLRPDTCSELWTTYEWNMGIDWCDATVTVI</sequence>
<protein>
    <submittedName>
        <fullName evidence="2">Uncharacterized protein</fullName>
    </submittedName>
</protein>
<accession>A0A5J9T4P2</accession>
<comment type="caution">
    <text evidence="2">The sequence shown here is derived from an EMBL/GenBank/DDBJ whole genome shotgun (WGS) entry which is preliminary data.</text>
</comment>
<evidence type="ECO:0000256" key="1">
    <source>
        <dbReference type="SAM" id="MobiDB-lite"/>
    </source>
</evidence>
<proteinExistence type="predicted"/>
<dbReference type="EMBL" id="RWGY01000051">
    <property type="protein sequence ID" value="TVU06302.1"/>
    <property type="molecule type" value="Genomic_DNA"/>
</dbReference>
<dbReference type="AlphaFoldDB" id="A0A5J9T4P2"/>